<dbReference type="RefSeq" id="WP_018580542.1">
    <property type="nucleotide sequence ID" value="NZ_LDYD01000006.1"/>
</dbReference>
<dbReference type="FunFam" id="1.10.8.50:FF:000003">
    <property type="entry name" value="Formamidopyrimidine-DNA glycosylase"/>
    <property type="match status" value="1"/>
</dbReference>
<dbReference type="SMART" id="SM00898">
    <property type="entry name" value="Fapy_DNA_glyco"/>
    <property type="match status" value="1"/>
</dbReference>
<evidence type="ECO:0000256" key="1">
    <source>
        <dbReference type="ARBA" id="ARBA00001668"/>
    </source>
</evidence>
<dbReference type="InterPro" id="IPR010979">
    <property type="entry name" value="Ribosomal_uS13-like_H2TH"/>
</dbReference>
<dbReference type="PROSITE" id="PS01242">
    <property type="entry name" value="ZF_FPG_1"/>
    <property type="match status" value="1"/>
</dbReference>
<evidence type="ECO:0000256" key="3">
    <source>
        <dbReference type="ARBA" id="ARBA00011245"/>
    </source>
</evidence>
<dbReference type="PANTHER" id="PTHR22993">
    <property type="entry name" value="FORMAMIDOPYRIMIDINE-DNA GLYCOSYLASE"/>
    <property type="match status" value="1"/>
</dbReference>
<dbReference type="EC" id="3.2.2.23" evidence="15"/>
<dbReference type="Pfam" id="PF06827">
    <property type="entry name" value="zf-FPG_IleRS"/>
    <property type="match status" value="1"/>
</dbReference>
<evidence type="ECO:0000256" key="14">
    <source>
        <dbReference type="ARBA" id="ARBA00044632"/>
    </source>
</evidence>
<evidence type="ECO:0000259" key="17">
    <source>
        <dbReference type="PROSITE" id="PS51068"/>
    </source>
</evidence>
<feature type="binding site" evidence="15">
    <location>
        <position position="110"/>
    </location>
    <ligand>
        <name>DNA</name>
        <dbReference type="ChEBI" id="CHEBI:16991"/>
    </ligand>
</feature>
<evidence type="ECO:0000313" key="19">
    <source>
        <dbReference type="Proteomes" id="UP000254467"/>
    </source>
</evidence>
<dbReference type="GO" id="GO:0003684">
    <property type="term" value="F:damaged DNA binding"/>
    <property type="evidence" value="ECO:0007669"/>
    <property type="project" value="InterPro"/>
</dbReference>
<evidence type="ECO:0000256" key="8">
    <source>
        <dbReference type="ARBA" id="ARBA00022833"/>
    </source>
</evidence>
<dbReference type="GO" id="GO:0006284">
    <property type="term" value="P:base-excision repair"/>
    <property type="evidence" value="ECO:0007669"/>
    <property type="project" value="InterPro"/>
</dbReference>
<keyword evidence="19" id="KW-1185">Reference proteome</keyword>
<dbReference type="PANTHER" id="PTHR22993:SF9">
    <property type="entry name" value="FORMAMIDOPYRIMIDINE-DNA GLYCOSYLASE"/>
    <property type="match status" value="1"/>
</dbReference>
<dbReference type="SMART" id="SM01232">
    <property type="entry name" value="H2TH"/>
    <property type="match status" value="1"/>
</dbReference>
<dbReference type="InterPro" id="IPR035937">
    <property type="entry name" value="FPG_N"/>
</dbReference>
<dbReference type="GO" id="GO:0140078">
    <property type="term" value="F:class I DNA-(apurinic or apyrimidinic site) endonuclease activity"/>
    <property type="evidence" value="ECO:0007669"/>
    <property type="project" value="UniProtKB-EC"/>
</dbReference>
<feature type="active site" description="Schiff-base intermediate with DNA" evidence="15">
    <location>
        <position position="2"/>
    </location>
</feature>
<keyword evidence="13 15" id="KW-0326">Glycosidase</keyword>
<organism evidence="18 19">
    <name type="scientific">Corynebacterium pilosum</name>
    <dbReference type="NCBI Taxonomy" id="35756"/>
    <lineage>
        <taxon>Bacteria</taxon>
        <taxon>Bacillati</taxon>
        <taxon>Actinomycetota</taxon>
        <taxon>Actinomycetes</taxon>
        <taxon>Mycobacteriales</taxon>
        <taxon>Corynebacteriaceae</taxon>
        <taxon>Corynebacterium</taxon>
    </lineage>
</organism>
<dbReference type="InterPro" id="IPR015887">
    <property type="entry name" value="DNA_glyclase_Znf_dom_DNA_BS"/>
</dbReference>
<dbReference type="GO" id="GO:0003690">
    <property type="term" value="F:double-stranded DNA binding"/>
    <property type="evidence" value="ECO:0007669"/>
    <property type="project" value="UniProtKB-ARBA"/>
</dbReference>
<dbReference type="OrthoDB" id="9800855at2"/>
<keyword evidence="7 15" id="KW-0378">Hydrolase</keyword>
<dbReference type="Gene3D" id="1.10.8.50">
    <property type="match status" value="1"/>
</dbReference>
<keyword evidence="8 15" id="KW-0862">Zinc</keyword>
<dbReference type="GO" id="GO:0034039">
    <property type="term" value="F:8-oxo-7,8-dihydroguanine DNA N-glycosylase activity"/>
    <property type="evidence" value="ECO:0007669"/>
    <property type="project" value="TreeGrafter"/>
</dbReference>
<dbReference type="Gene3D" id="3.20.190.10">
    <property type="entry name" value="MutM-like, N-terminal"/>
    <property type="match status" value="1"/>
</dbReference>
<dbReference type="Pfam" id="PF01149">
    <property type="entry name" value="Fapy_DNA_glyco"/>
    <property type="match status" value="1"/>
</dbReference>
<feature type="domain" description="FPG-type" evidence="16">
    <location>
        <begin position="239"/>
        <end position="273"/>
    </location>
</feature>
<keyword evidence="10 15" id="KW-0234">DNA repair</keyword>
<proteinExistence type="inferred from homology"/>
<reference evidence="18 19" key="1">
    <citation type="submission" date="2018-06" db="EMBL/GenBank/DDBJ databases">
        <authorList>
            <consortium name="Pathogen Informatics"/>
            <person name="Doyle S."/>
        </authorList>
    </citation>
    <scope>NUCLEOTIDE SEQUENCE [LARGE SCALE GENOMIC DNA]</scope>
    <source>
        <strain evidence="18 19">NCTC11862</strain>
    </source>
</reference>
<evidence type="ECO:0000259" key="16">
    <source>
        <dbReference type="PROSITE" id="PS51066"/>
    </source>
</evidence>
<comment type="similarity">
    <text evidence="2 15">Belongs to the FPG family.</text>
</comment>
<dbReference type="GO" id="GO:0008270">
    <property type="term" value="F:zinc ion binding"/>
    <property type="evidence" value="ECO:0007669"/>
    <property type="project" value="UniProtKB-UniRule"/>
</dbReference>
<dbReference type="Proteomes" id="UP000254467">
    <property type="component" value="Unassembled WGS sequence"/>
</dbReference>
<keyword evidence="12 15" id="KW-0511">Multifunctional enzyme</keyword>
<keyword evidence="6 15" id="KW-0863">Zinc-finger</keyword>
<dbReference type="EC" id="4.2.99.18" evidence="15"/>
<dbReference type="InterPro" id="IPR000214">
    <property type="entry name" value="Znf_DNA_glyclase/AP_lyase"/>
</dbReference>
<dbReference type="PROSITE" id="PS51066">
    <property type="entry name" value="ZF_FPG_2"/>
    <property type="match status" value="1"/>
</dbReference>
<feature type="binding site" evidence="15">
    <location>
        <position position="92"/>
    </location>
    <ligand>
        <name>DNA</name>
        <dbReference type="ChEBI" id="CHEBI:16991"/>
    </ligand>
</feature>
<keyword evidence="5 15" id="KW-0227">DNA damage</keyword>
<sequence length="274" mass="30426">MPELPEVEVVRRGLDEHVRGLTFRSVEVLHPRAARDNDVDLSAILPGLSIDAVRRRGKYLWFELSDGYALVIHLRMSGQLLVGTHGDVTSPHLRIRADMGPRELCFVDQRTFGYWQYTALDDEGIPTTMAHIAPDPFEPAFDVVETARAMRKKNSAVKTVLLDQGIVSGIGSIYADEAMWAAGVKPTRKARALRQRDAVRLLEESREVMARALEQGGTSFDALYVNVNGASGYFSRSLNAYGQLDEPCARCGQPIVRTKVNGRSSYFCANCQVL</sequence>
<comment type="subunit">
    <text evidence="3 15">Monomer.</text>
</comment>
<gene>
    <name evidence="15 18" type="primary">mutM</name>
    <name evidence="15" type="synonym">fpg</name>
    <name evidence="18" type="ORF">NCTC11862_00110</name>
</gene>
<dbReference type="InterPro" id="IPR020629">
    <property type="entry name" value="FPG_Glyclase"/>
</dbReference>
<evidence type="ECO:0000256" key="7">
    <source>
        <dbReference type="ARBA" id="ARBA00022801"/>
    </source>
</evidence>
<dbReference type="InterPro" id="IPR012319">
    <property type="entry name" value="FPG_cat"/>
</dbReference>
<dbReference type="InterPro" id="IPR015886">
    <property type="entry name" value="H2TH_FPG"/>
</dbReference>
<feature type="active site" description="Proton donor; for beta-elimination activity" evidence="15">
    <location>
        <position position="58"/>
    </location>
</feature>
<feature type="binding site" evidence="15">
    <location>
        <position position="153"/>
    </location>
    <ligand>
        <name>DNA</name>
        <dbReference type="ChEBI" id="CHEBI:16991"/>
    </ligand>
</feature>
<dbReference type="SUPFAM" id="SSF57716">
    <property type="entry name" value="Glucocorticoid receptor-like (DNA-binding domain)"/>
    <property type="match status" value="1"/>
</dbReference>
<dbReference type="EMBL" id="UFXQ01000001">
    <property type="protein sequence ID" value="STC68212.1"/>
    <property type="molecule type" value="Genomic_DNA"/>
</dbReference>
<dbReference type="AlphaFoldDB" id="A0A376CIX2"/>
<feature type="active site" description="Proton donor" evidence="15">
    <location>
        <position position="3"/>
    </location>
</feature>
<dbReference type="GO" id="GO:0006979">
    <property type="term" value="P:response to oxidative stress"/>
    <property type="evidence" value="ECO:0007669"/>
    <property type="project" value="UniProtKB-ARBA"/>
</dbReference>
<comment type="catalytic activity">
    <reaction evidence="1 15">
        <text>Hydrolysis of DNA containing ring-opened 7-methylguanine residues, releasing 2,6-diamino-4-hydroxy-5-(N-methyl)formamidopyrimidine.</text>
        <dbReference type="EC" id="3.2.2.23"/>
    </reaction>
</comment>
<dbReference type="Pfam" id="PF06831">
    <property type="entry name" value="H2TH"/>
    <property type="match status" value="1"/>
</dbReference>
<dbReference type="CDD" id="cd08966">
    <property type="entry name" value="EcFpg-like_N"/>
    <property type="match status" value="1"/>
</dbReference>
<comment type="cofactor">
    <cofactor evidence="15">
        <name>Zn(2+)</name>
        <dbReference type="ChEBI" id="CHEBI:29105"/>
    </cofactor>
    <text evidence="15">Binds 1 zinc ion per subunit.</text>
</comment>
<keyword evidence="9 15" id="KW-0238">DNA-binding</keyword>
<evidence type="ECO:0000256" key="5">
    <source>
        <dbReference type="ARBA" id="ARBA00022763"/>
    </source>
</evidence>
<evidence type="ECO:0000256" key="10">
    <source>
        <dbReference type="ARBA" id="ARBA00023204"/>
    </source>
</evidence>
<feature type="domain" description="Formamidopyrimidine-DNA glycosylase catalytic" evidence="17">
    <location>
        <begin position="2"/>
        <end position="113"/>
    </location>
</feature>
<feature type="active site" description="Proton donor; for delta-elimination activity" evidence="15">
    <location>
        <position position="263"/>
    </location>
</feature>
<evidence type="ECO:0000256" key="12">
    <source>
        <dbReference type="ARBA" id="ARBA00023268"/>
    </source>
</evidence>
<keyword evidence="4 15" id="KW-0479">Metal-binding</keyword>
<evidence type="ECO:0000256" key="2">
    <source>
        <dbReference type="ARBA" id="ARBA00009409"/>
    </source>
</evidence>
<dbReference type="HAMAP" id="MF_00103">
    <property type="entry name" value="Fapy_DNA_glycosyl"/>
    <property type="match status" value="1"/>
</dbReference>
<evidence type="ECO:0000256" key="4">
    <source>
        <dbReference type="ARBA" id="ARBA00022723"/>
    </source>
</evidence>
<evidence type="ECO:0000313" key="18">
    <source>
        <dbReference type="EMBL" id="STC68212.1"/>
    </source>
</evidence>
<dbReference type="NCBIfam" id="TIGR00577">
    <property type="entry name" value="fpg"/>
    <property type="match status" value="1"/>
</dbReference>
<protein>
    <recommendedName>
        <fullName evidence="15">Formamidopyrimidine-DNA glycosylase</fullName>
        <shortName evidence="15">Fapy-DNA glycosylase</shortName>
        <ecNumber evidence="15">3.2.2.23</ecNumber>
    </recommendedName>
    <alternativeName>
        <fullName evidence="15">DNA-(apurinic or apyrimidinic site) lyase MutM</fullName>
        <shortName evidence="15">AP lyase MutM</shortName>
        <ecNumber evidence="15">4.2.99.18</ecNumber>
    </alternativeName>
</protein>
<accession>A0A376CIX2</accession>
<dbReference type="STRING" id="35756.GCA_001044155_01365"/>
<comment type="catalytic activity">
    <reaction evidence="14 15">
        <text>2'-deoxyribonucleotide-(2'-deoxyribose 5'-phosphate)-2'-deoxyribonucleotide-DNA = a 3'-end 2'-deoxyribonucleotide-(2,3-dehydro-2,3-deoxyribose 5'-phosphate)-DNA + a 5'-end 5'-phospho-2'-deoxyribonucleoside-DNA + H(+)</text>
        <dbReference type="Rhea" id="RHEA:66592"/>
        <dbReference type="Rhea" id="RHEA-COMP:13180"/>
        <dbReference type="Rhea" id="RHEA-COMP:16897"/>
        <dbReference type="Rhea" id="RHEA-COMP:17067"/>
        <dbReference type="ChEBI" id="CHEBI:15378"/>
        <dbReference type="ChEBI" id="CHEBI:136412"/>
        <dbReference type="ChEBI" id="CHEBI:157695"/>
        <dbReference type="ChEBI" id="CHEBI:167181"/>
        <dbReference type="EC" id="4.2.99.18"/>
    </reaction>
</comment>
<dbReference type="NCBIfam" id="NF002211">
    <property type="entry name" value="PRK01103.1"/>
    <property type="match status" value="1"/>
</dbReference>
<evidence type="ECO:0000256" key="9">
    <source>
        <dbReference type="ARBA" id="ARBA00023125"/>
    </source>
</evidence>
<name>A0A376CIX2_9CORY</name>
<evidence type="ECO:0000256" key="11">
    <source>
        <dbReference type="ARBA" id="ARBA00023239"/>
    </source>
</evidence>
<dbReference type="SUPFAM" id="SSF46946">
    <property type="entry name" value="S13-like H2TH domain"/>
    <property type="match status" value="1"/>
</dbReference>
<evidence type="ECO:0000256" key="15">
    <source>
        <dbReference type="HAMAP-Rule" id="MF_00103"/>
    </source>
</evidence>
<evidence type="ECO:0000256" key="13">
    <source>
        <dbReference type="ARBA" id="ARBA00023295"/>
    </source>
</evidence>
<dbReference type="InterPro" id="IPR010663">
    <property type="entry name" value="Znf_FPG/IleRS"/>
</dbReference>
<dbReference type="PROSITE" id="PS51068">
    <property type="entry name" value="FPG_CAT"/>
    <property type="match status" value="1"/>
</dbReference>
<comment type="function">
    <text evidence="15">Involved in base excision repair of DNA damaged by oxidation or by mutagenic agents. Acts as DNA glycosylase that recognizes and removes damaged bases. Has a preference for oxidized purines, such as 7,8-dihydro-8-oxoguanine (8-oxoG). Has AP (apurinic/apyrimidinic) lyase activity and introduces nicks in the DNA strand. Cleaves the DNA backbone by beta-delta elimination to generate a single-strand break at the site of the removed base with both 3'- and 5'-phosphates.</text>
</comment>
<keyword evidence="11 15" id="KW-0456">Lyase</keyword>
<dbReference type="SUPFAM" id="SSF81624">
    <property type="entry name" value="N-terminal domain of MutM-like DNA repair proteins"/>
    <property type="match status" value="1"/>
</dbReference>
<evidence type="ECO:0000256" key="6">
    <source>
        <dbReference type="ARBA" id="ARBA00022771"/>
    </source>
</evidence>